<dbReference type="GO" id="GO:0005737">
    <property type="term" value="C:cytoplasm"/>
    <property type="evidence" value="ECO:0007669"/>
    <property type="project" value="TreeGrafter"/>
</dbReference>
<protein>
    <submittedName>
        <fullName evidence="1">Uncharacterized protein</fullName>
    </submittedName>
</protein>
<gene>
    <name evidence="1" type="ORF">LWI29_028733</name>
</gene>
<reference evidence="1" key="2">
    <citation type="submission" date="2023-06" db="EMBL/GenBank/DDBJ databases">
        <authorList>
            <person name="Swenson N.G."/>
            <person name="Wegrzyn J.L."/>
            <person name="Mcevoy S.L."/>
        </authorList>
    </citation>
    <scope>NUCLEOTIDE SEQUENCE</scope>
    <source>
        <strain evidence="1">NS2018</strain>
        <tissue evidence="1">Leaf</tissue>
    </source>
</reference>
<sequence length="170" mass="18201">MEDLQTVESMTVHGALGSVCTGGHYASVPEVKDAVHAMYEQAITRPMFCHLSVPRSPLPTPLPFPSIFGNLVGQRGELLGSPVSGSSSRGSLDVHSVPMAVRLHSSSAVLPYIENRLGNLRIFGIERGAPGAELLRSWGFGKDDLDDMEETLSKMVMALAPHSQLSSDSD</sequence>
<keyword evidence="2" id="KW-1185">Reference proteome</keyword>
<comment type="caution">
    <text evidence="1">The sequence shown here is derived from an EMBL/GenBank/DDBJ whole genome shotgun (WGS) entry which is preliminary data.</text>
</comment>
<dbReference type="EMBL" id="JAUESC010000003">
    <property type="protein sequence ID" value="KAK0601915.1"/>
    <property type="molecule type" value="Genomic_DNA"/>
</dbReference>
<dbReference type="AlphaFoldDB" id="A0AA39W373"/>
<evidence type="ECO:0000313" key="1">
    <source>
        <dbReference type="EMBL" id="KAK0601915.1"/>
    </source>
</evidence>
<dbReference type="Proteomes" id="UP001168877">
    <property type="component" value="Unassembled WGS sequence"/>
</dbReference>
<dbReference type="PANTHER" id="PTHR13391">
    <property type="entry name" value="MITOCHONDRIAL DISTRIBUTION REGULATOR MISATO"/>
    <property type="match status" value="1"/>
</dbReference>
<reference evidence="1" key="1">
    <citation type="journal article" date="2022" name="Plant J.">
        <title>Strategies of tolerance reflected in two North American maple genomes.</title>
        <authorList>
            <person name="McEvoy S.L."/>
            <person name="Sezen U.U."/>
            <person name="Trouern-Trend A."/>
            <person name="McMahon S.M."/>
            <person name="Schaberg P.G."/>
            <person name="Yang J."/>
            <person name="Wegrzyn J.L."/>
            <person name="Swenson N.G."/>
        </authorList>
    </citation>
    <scope>NUCLEOTIDE SEQUENCE</scope>
    <source>
        <strain evidence="1">NS2018</strain>
    </source>
</reference>
<dbReference type="GO" id="GO:0007005">
    <property type="term" value="P:mitochondrion organization"/>
    <property type="evidence" value="ECO:0007669"/>
    <property type="project" value="InterPro"/>
</dbReference>
<dbReference type="InterPro" id="IPR049942">
    <property type="entry name" value="DML1/Misato"/>
</dbReference>
<accession>A0AA39W373</accession>
<proteinExistence type="predicted"/>
<organism evidence="1 2">
    <name type="scientific">Acer saccharum</name>
    <name type="common">Sugar maple</name>
    <dbReference type="NCBI Taxonomy" id="4024"/>
    <lineage>
        <taxon>Eukaryota</taxon>
        <taxon>Viridiplantae</taxon>
        <taxon>Streptophyta</taxon>
        <taxon>Embryophyta</taxon>
        <taxon>Tracheophyta</taxon>
        <taxon>Spermatophyta</taxon>
        <taxon>Magnoliopsida</taxon>
        <taxon>eudicotyledons</taxon>
        <taxon>Gunneridae</taxon>
        <taxon>Pentapetalae</taxon>
        <taxon>rosids</taxon>
        <taxon>malvids</taxon>
        <taxon>Sapindales</taxon>
        <taxon>Sapindaceae</taxon>
        <taxon>Hippocastanoideae</taxon>
        <taxon>Acereae</taxon>
        <taxon>Acer</taxon>
    </lineage>
</organism>
<evidence type="ECO:0000313" key="2">
    <source>
        <dbReference type="Proteomes" id="UP001168877"/>
    </source>
</evidence>
<dbReference type="PANTHER" id="PTHR13391:SF0">
    <property type="entry name" value="PROTEIN MISATO HOMOLOG 1"/>
    <property type="match status" value="1"/>
</dbReference>
<name>A0AA39W373_ACESA</name>